<evidence type="ECO:0000313" key="2">
    <source>
        <dbReference type="RefSeq" id="XP_073806542.1"/>
    </source>
</evidence>
<dbReference type="RefSeq" id="XP_073806542.1">
    <property type="nucleotide sequence ID" value="XM_073950441.1"/>
</dbReference>
<protein>
    <submittedName>
        <fullName evidence="2">Uncharacterized protein isoform X1</fullName>
    </submittedName>
</protein>
<evidence type="ECO:0000313" key="1">
    <source>
        <dbReference type="Proteomes" id="UP000000437"/>
    </source>
</evidence>
<organism evidence="1 2">
    <name type="scientific">Danio rerio</name>
    <name type="common">Zebrafish</name>
    <name type="synonym">Brachydanio rerio</name>
    <dbReference type="NCBI Taxonomy" id="7955"/>
    <lineage>
        <taxon>Eukaryota</taxon>
        <taxon>Metazoa</taxon>
        <taxon>Chordata</taxon>
        <taxon>Craniata</taxon>
        <taxon>Vertebrata</taxon>
        <taxon>Euteleostomi</taxon>
        <taxon>Actinopterygii</taxon>
        <taxon>Neopterygii</taxon>
        <taxon>Teleostei</taxon>
        <taxon>Ostariophysi</taxon>
        <taxon>Cypriniformes</taxon>
        <taxon>Danionidae</taxon>
        <taxon>Danioninae</taxon>
        <taxon>Danio</taxon>
    </lineage>
</organism>
<dbReference type="Proteomes" id="UP000000437">
    <property type="component" value="Chromosome 5"/>
</dbReference>
<name>A0AC58JJ84_DANRE</name>
<reference evidence="2" key="1">
    <citation type="submission" date="2025-08" db="UniProtKB">
        <authorList>
            <consortium name="RefSeq"/>
        </authorList>
    </citation>
    <scope>IDENTIFICATION</scope>
    <source>
        <strain evidence="2">Tuebingen</strain>
        <tissue evidence="2">Fibroblasts and whole tissue</tissue>
    </source>
</reference>
<proteinExistence type="predicted"/>
<keyword evidence="1" id="KW-1185">Reference proteome</keyword>
<accession>A0AC58JJ84</accession>
<sequence length="241" mass="26696">MQVPLLEFSCVFMWLCTELKDEGLSLFVFHHISYSWGDWKSEQMKAASKEQDLFPGIAFASDMNGRPPPNMRPAQQDQVPLKAMPIHPYSMSRDPPMTSPAQPYSISNGMRDQSMGAPARPYSASNTGHPSADNVTDGRPRQLNSGMRDPPMGGPVQPYSDGAGRGQIVSNPYVRDLANRNPYEDLGSSADRQSDYRSTAPSYTYDNQIPNPPYSPAPLYGSSEQGNIRTGFPRPQLSLKY</sequence>
<gene>
    <name evidence="2" type="primary">zgc:158432</name>
    <name evidence="2" type="synonym">CH73-223D24.1</name>
</gene>